<dbReference type="OrthoDB" id="2685104at2759"/>
<keyword evidence="4" id="KW-1185">Reference proteome</keyword>
<dbReference type="PANTHER" id="PTHR19375">
    <property type="entry name" value="HEAT SHOCK PROTEIN 70KDA"/>
    <property type="match status" value="1"/>
</dbReference>
<comment type="caution">
    <text evidence="3">The sequence shown here is derived from an EMBL/GenBank/DDBJ whole genome shotgun (WGS) entry which is preliminary data.</text>
</comment>
<gene>
    <name evidence="3" type="ORF">PGLA1383_LOCUS48639</name>
</gene>
<dbReference type="SUPFAM" id="SSF53067">
    <property type="entry name" value="Actin-like ATPase domain"/>
    <property type="match status" value="1"/>
</dbReference>
<organism evidence="3 4">
    <name type="scientific">Polarella glacialis</name>
    <name type="common">Dinoflagellate</name>
    <dbReference type="NCBI Taxonomy" id="89957"/>
    <lineage>
        <taxon>Eukaryota</taxon>
        <taxon>Sar</taxon>
        <taxon>Alveolata</taxon>
        <taxon>Dinophyceae</taxon>
        <taxon>Suessiales</taxon>
        <taxon>Suessiaceae</taxon>
        <taxon>Polarella</taxon>
    </lineage>
</organism>
<evidence type="ECO:0000313" key="4">
    <source>
        <dbReference type="Proteomes" id="UP000654075"/>
    </source>
</evidence>
<reference evidence="3" key="1">
    <citation type="submission" date="2021-02" db="EMBL/GenBank/DDBJ databases">
        <authorList>
            <person name="Dougan E. K."/>
            <person name="Rhodes N."/>
            <person name="Thang M."/>
            <person name="Chan C."/>
        </authorList>
    </citation>
    <scope>NUCLEOTIDE SEQUENCE</scope>
</reference>
<dbReference type="Pfam" id="PF00012">
    <property type="entry name" value="HSP70"/>
    <property type="match status" value="1"/>
</dbReference>
<proteinExistence type="predicted"/>
<dbReference type="InterPro" id="IPR013126">
    <property type="entry name" value="Hsp_70_fam"/>
</dbReference>
<accession>A0A813H4I2</accession>
<dbReference type="Gene3D" id="3.90.640.10">
    <property type="entry name" value="Actin, Chain A, domain 4"/>
    <property type="match status" value="1"/>
</dbReference>
<keyword evidence="2" id="KW-0067">ATP-binding</keyword>
<dbReference type="GO" id="GO:0140662">
    <property type="term" value="F:ATP-dependent protein folding chaperone"/>
    <property type="evidence" value="ECO:0007669"/>
    <property type="project" value="InterPro"/>
</dbReference>
<keyword evidence="1" id="KW-0547">Nucleotide-binding</keyword>
<name>A0A813H4I2_POLGL</name>
<evidence type="ECO:0000256" key="1">
    <source>
        <dbReference type="ARBA" id="ARBA00022741"/>
    </source>
</evidence>
<protein>
    <submittedName>
        <fullName evidence="3">Uncharacterized protein</fullName>
    </submittedName>
</protein>
<evidence type="ECO:0000256" key="2">
    <source>
        <dbReference type="ARBA" id="ARBA00022840"/>
    </source>
</evidence>
<dbReference type="InterPro" id="IPR043129">
    <property type="entry name" value="ATPase_NBD"/>
</dbReference>
<dbReference type="Proteomes" id="UP000654075">
    <property type="component" value="Unassembled WGS sequence"/>
</dbReference>
<dbReference type="GO" id="GO:0005524">
    <property type="term" value="F:ATP binding"/>
    <property type="evidence" value="ECO:0007669"/>
    <property type="project" value="UniProtKB-KW"/>
</dbReference>
<evidence type="ECO:0000313" key="3">
    <source>
        <dbReference type="EMBL" id="CAE8632709.1"/>
    </source>
</evidence>
<sequence length="195" mass="21989">MPFNDMGRNLRAEVHCRQCLLNLEGRELLMQDFKCKSRGKDRACNQRAIRRLHTQCEHATFTPSSFTQATIEIDSLFEGIHYFCSLSLVRSEELCTDYFCNSIVLSRRPSGTAASTRRTLSNRCWLDGIFPRSALLAIFTLAVKTLTIVSWISHAGFQGQEPRQGSGLQPACHQAFAHAVRACHMHAVIVHSGHR</sequence>
<dbReference type="EMBL" id="CAJNNV010030505">
    <property type="protein sequence ID" value="CAE8632709.1"/>
    <property type="molecule type" value="Genomic_DNA"/>
</dbReference>
<dbReference type="AlphaFoldDB" id="A0A813H4I2"/>